<feature type="transmembrane region" description="Helical" evidence="2">
    <location>
        <begin position="119"/>
        <end position="139"/>
    </location>
</feature>
<dbReference type="EMBL" id="BAABRI010000006">
    <property type="protein sequence ID" value="GAA5482185.1"/>
    <property type="molecule type" value="Genomic_DNA"/>
</dbReference>
<feature type="region of interest" description="Disordered" evidence="1">
    <location>
        <begin position="145"/>
        <end position="166"/>
    </location>
</feature>
<comment type="caution">
    <text evidence="3">The sequence shown here is derived from an EMBL/GenBank/DDBJ whole genome shotgun (WGS) entry which is preliminary data.</text>
</comment>
<protein>
    <recommendedName>
        <fullName evidence="5">Zinc-finger domain-containing protein</fullName>
    </recommendedName>
</protein>
<sequence length="455" mass="51435">MSEETDMEAWPDKELVAQIDGLIDGQLDPEEQRRLENRLRDDPAAADYCAQRILFHSKLAQIIGPSRLELVQNRRLVIEGEGESRRVTIGHSHTAQIGGEGTPIGLPAPPRGPSRRDTALWVMLSALLLGLLLLAVLVFRQGAEKPAADGSAHPPRLTNSATPWHRRPETDDALKFWLQNMAWHQYGLDEMKAATGMDKDALAGALDRFQIDRRPHPVPAAGEPLFVLPYPGGRHPRIGLLEQAVNPQRDTKVSVFTPWDPTSYVVLDLPEAFLTRNFLYYLSHSDKPTIWSLQGIQLQPVEWERHENGTLTYERELPNGVAFGAEVDPRPAELRLKWWIRNDTPAPLREILVQNCVLLGRAKSFAAQTDDNKIFRGDYTACRSVDGRRWVISGWEKAYHHWALPECPCMHADPTIEVCQPGETVVLHGWFSFYEGGDLDAELERIDSLDWKKDR</sequence>
<keyword evidence="4" id="KW-1185">Reference proteome</keyword>
<gene>
    <name evidence="3" type="ORF">Hsar01_01402</name>
</gene>
<evidence type="ECO:0008006" key="5">
    <source>
        <dbReference type="Google" id="ProtNLM"/>
    </source>
</evidence>
<organism evidence="3 4">
    <name type="scientific">Haloferula sargassicola</name>
    <dbReference type="NCBI Taxonomy" id="490096"/>
    <lineage>
        <taxon>Bacteria</taxon>
        <taxon>Pseudomonadati</taxon>
        <taxon>Verrucomicrobiota</taxon>
        <taxon>Verrucomicrobiia</taxon>
        <taxon>Verrucomicrobiales</taxon>
        <taxon>Verrucomicrobiaceae</taxon>
        <taxon>Haloferula</taxon>
    </lineage>
</organism>
<reference evidence="3 4" key="1">
    <citation type="submission" date="2024-02" db="EMBL/GenBank/DDBJ databases">
        <title>Haloferula sargassicola NBRC 104335.</title>
        <authorList>
            <person name="Ichikawa N."/>
            <person name="Katano-Makiyama Y."/>
            <person name="Hidaka K."/>
        </authorList>
    </citation>
    <scope>NUCLEOTIDE SEQUENCE [LARGE SCALE GENOMIC DNA]</scope>
    <source>
        <strain evidence="3 4">NBRC 104335</strain>
    </source>
</reference>
<name>A0ABP9ULS3_9BACT</name>
<keyword evidence="2" id="KW-1133">Transmembrane helix</keyword>
<evidence type="ECO:0000313" key="3">
    <source>
        <dbReference type="EMBL" id="GAA5482185.1"/>
    </source>
</evidence>
<proteinExistence type="predicted"/>
<keyword evidence="2" id="KW-0472">Membrane</keyword>
<evidence type="ECO:0000256" key="1">
    <source>
        <dbReference type="SAM" id="MobiDB-lite"/>
    </source>
</evidence>
<accession>A0ABP9ULS3</accession>
<evidence type="ECO:0000256" key="2">
    <source>
        <dbReference type="SAM" id="Phobius"/>
    </source>
</evidence>
<keyword evidence="2" id="KW-0812">Transmembrane</keyword>
<dbReference type="Proteomes" id="UP001476282">
    <property type="component" value="Unassembled WGS sequence"/>
</dbReference>
<evidence type="ECO:0000313" key="4">
    <source>
        <dbReference type="Proteomes" id="UP001476282"/>
    </source>
</evidence>
<dbReference type="RefSeq" id="WP_353566328.1">
    <property type="nucleotide sequence ID" value="NZ_BAABRI010000006.1"/>
</dbReference>